<dbReference type="InterPro" id="IPR037278">
    <property type="entry name" value="ARFGAP/RecO"/>
</dbReference>
<dbReference type="AlphaFoldDB" id="A0A3B0VI13"/>
<dbReference type="InterPro" id="IPR022572">
    <property type="entry name" value="DNA_rep/recomb_RecO_N"/>
</dbReference>
<dbReference type="Gene3D" id="1.20.1440.120">
    <property type="entry name" value="Recombination protein O, C-terminal domain"/>
    <property type="match status" value="1"/>
</dbReference>
<evidence type="ECO:0000256" key="1">
    <source>
        <dbReference type="ARBA" id="ARBA00007452"/>
    </source>
</evidence>
<name>A0A3B0VI13_9ZZZZ</name>
<dbReference type="InterPro" id="IPR003717">
    <property type="entry name" value="RecO"/>
</dbReference>
<evidence type="ECO:0000313" key="8">
    <source>
        <dbReference type="EMBL" id="VAW43185.1"/>
    </source>
</evidence>
<evidence type="ECO:0000259" key="7">
    <source>
        <dbReference type="Pfam" id="PF11967"/>
    </source>
</evidence>
<reference evidence="8" key="1">
    <citation type="submission" date="2018-06" db="EMBL/GenBank/DDBJ databases">
        <authorList>
            <person name="Zhirakovskaya E."/>
        </authorList>
    </citation>
    <scope>NUCLEOTIDE SEQUENCE</scope>
</reference>
<dbReference type="EMBL" id="UOEU01001042">
    <property type="protein sequence ID" value="VAW43185.1"/>
    <property type="molecule type" value="Genomic_DNA"/>
</dbReference>
<comment type="similarity">
    <text evidence="1">Belongs to the RecO family.</text>
</comment>
<protein>
    <recommendedName>
        <fullName evidence="2">DNA repair protein RecO</fullName>
    </recommendedName>
    <alternativeName>
        <fullName evidence="6">Recombination protein O</fullName>
    </alternativeName>
</protein>
<organism evidence="8">
    <name type="scientific">hydrothermal vent metagenome</name>
    <dbReference type="NCBI Taxonomy" id="652676"/>
    <lineage>
        <taxon>unclassified sequences</taxon>
        <taxon>metagenomes</taxon>
        <taxon>ecological metagenomes</taxon>
    </lineage>
</organism>
<dbReference type="Pfam" id="PF02565">
    <property type="entry name" value="RecO_C"/>
    <property type="match status" value="1"/>
</dbReference>
<dbReference type="PANTHER" id="PTHR33991">
    <property type="entry name" value="DNA REPAIR PROTEIN RECO"/>
    <property type="match status" value="1"/>
</dbReference>
<dbReference type="PANTHER" id="PTHR33991:SF1">
    <property type="entry name" value="DNA REPAIR PROTEIN RECO"/>
    <property type="match status" value="1"/>
</dbReference>
<dbReference type="GO" id="GO:0043590">
    <property type="term" value="C:bacterial nucleoid"/>
    <property type="evidence" value="ECO:0007669"/>
    <property type="project" value="TreeGrafter"/>
</dbReference>
<evidence type="ECO:0000256" key="6">
    <source>
        <dbReference type="ARBA" id="ARBA00033409"/>
    </source>
</evidence>
<dbReference type="SUPFAM" id="SSF57863">
    <property type="entry name" value="ArfGap/RecO-like zinc finger"/>
    <property type="match status" value="1"/>
</dbReference>
<evidence type="ECO:0000256" key="4">
    <source>
        <dbReference type="ARBA" id="ARBA00023172"/>
    </source>
</evidence>
<accession>A0A3B0VI13</accession>
<evidence type="ECO:0000256" key="3">
    <source>
        <dbReference type="ARBA" id="ARBA00022763"/>
    </source>
</evidence>
<sequence>MARERTFRSEAIVLRRTDFGEADRLLTLYSRDFGKMKAIAKGARKPRSRKTGHVELFMRSNFLFAAGRDLAILTQVEMVEPYIALRDDLVRTTYAAYAIELLDRFTVEADKHTGIYQLIADALSWLATHEDVLLVARFYELRLLGLAGFRPQLFHCVACGEAIEEQDQFFSGELGGVLCPDCYENDRRAVSITAVSIKVLRYLQTRSWNTVHALRLKRTVHGELENVMHFYITYVLERNLKSVEFLHRLRQEAALLLPPASPTR</sequence>
<gene>
    <name evidence="8" type="ORF">MNBD_CHLOROFLEXI01-1974</name>
</gene>
<keyword evidence="4" id="KW-0233">DNA recombination</keyword>
<evidence type="ECO:0000256" key="2">
    <source>
        <dbReference type="ARBA" id="ARBA00021310"/>
    </source>
</evidence>
<keyword evidence="5" id="KW-0234">DNA repair</keyword>
<dbReference type="HAMAP" id="MF_00201">
    <property type="entry name" value="RecO"/>
    <property type="match status" value="1"/>
</dbReference>
<evidence type="ECO:0000256" key="5">
    <source>
        <dbReference type="ARBA" id="ARBA00023204"/>
    </source>
</evidence>
<dbReference type="NCBIfam" id="TIGR00613">
    <property type="entry name" value="reco"/>
    <property type="match status" value="1"/>
</dbReference>
<keyword evidence="3" id="KW-0227">DNA damage</keyword>
<dbReference type="InterPro" id="IPR012340">
    <property type="entry name" value="NA-bd_OB-fold"/>
</dbReference>
<feature type="domain" description="DNA replication/recombination mediator RecO N-terminal" evidence="7">
    <location>
        <begin position="6"/>
        <end position="82"/>
    </location>
</feature>
<dbReference type="Gene3D" id="2.40.50.140">
    <property type="entry name" value="Nucleic acid-binding proteins"/>
    <property type="match status" value="1"/>
</dbReference>
<dbReference type="GO" id="GO:0006302">
    <property type="term" value="P:double-strand break repair"/>
    <property type="evidence" value="ECO:0007669"/>
    <property type="project" value="TreeGrafter"/>
</dbReference>
<dbReference type="GO" id="GO:0006310">
    <property type="term" value="P:DNA recombination"/>
    <property type="evidence" value="ECO:0007669"/>
    <property type="project" value="UniProtKB-KW"/>
</dbReference>
<proteinExistence type="inferred from homology"/>
<dbReference type="Pfam" id="PF11967">
    <property type="entry name" value="RecO_N"/>
    <property type="match status" value="1"/>
</dbReference>
<dbReference type="InterPro" id="IPR042242">
    <property type="entry name" value="RecO_C"/>
</dbReference>
<dbReference type="SUPFAM" id="SSF50249">
    <property type="entry name" value="Nucleic acid-binding proteins"/>
    <property type="match status" value="1"/>
</dbReference>